<gene>
    <name evidence="2" type="ORF">EVJ58_g1898</name>
</gene>
<feature type="region of interest" description="Disordered" evidence="1">
    <location>
        <begin position="302"/>
        <end position="326"/>
    </location>
</feature>
<sequence>MGFQDVRDVAFRDDSPLFIRDVEKLDRQDDNAASRLFSATALEYVIRNYPEQRGLIVYLFTLADLHDAYQNRHISHAERVRMVLRVRYYLDIWKAFLSHARYSTSRYFISREAADIMSILIDGFMGLIFVYRDHTGSKSFPLLPWLHSSEACEHVFGECRKLLKDFTYLDFLFMVPRVSVLLRTAMTFKQTTNAKARASGYVHTYFDTAGADLARLAVFPTDAEISEAAQQAWSEATSLWNYLDIAPADVLRPLRAAAQPPIPRLPGISSWFALGQDPITNARHGSDQASVMVVVPECYGGDALDGSDSGQSDSESSEYDSDPEPQTEVAELQGLLDAEEKTPLRPRRLDDKMFNLQCAAIALALEETDRIQNLGGLDDEEAEIWAEEDSMNIQRALAAAAATATIPIIELPALQIAPEPTVPSDGSFARDSAFDCSQLIEIRRSHETERAKKGVRTRTTRADLDAEKLRDEQPQSGSADVKDVTPRRKIIREMAAIIREQQDNVGTTTGLNRAVRIQNQPATKPAGNAANADLAAGQRAAAVVKRRDKIFTENKLPYAHSLSDALVAKPNAKQAKHDLLTAGHYGVVVDDGRVLIGRGMQFIIAVLYYVPLTMRLRGSMAVITLYSRTAGKGVAHAWQHDSANIGRVSYIAVQVYEPRLRNHFRAVLGSMGHLQVFRFAHVPSSQFLMRLPPSSCIVRDDGRSLEVELPAFKIFDDLERALPRVLAAIKQLQARRKKGQAATGAAEDSGAESD</sequence>
<protein>
    <submittedName>
        <fullName evidence="2">Uncharacterized protein</fullName>
    </submittedName>
</protein>
<dbReference type="EMBL" id="SEKV01000066">
    <property type="protein sequence ID" value="TFY67004.1"/>
    <property type="molecule type" value="Genomic_DNA"/>
</dbReference>
<feature type="compositionally biased region" description="Acidic residues" evidence="1">
    <location>
        <begin position="315"/>
        <end position="325"/>
    </location>
</feature>
<dbReference type="STRING" id="34475.A0A4Y9YX79"/>
<evidence type="ECO:0000313" key="2">
    <source>
        <dbReference type="EMBL" id="TFY67004.1"/>
    </source>
</evidence>
<feature type="compositionally biased region" description="Basic and acidic residues" evidence="1">
    <location>
        <begin position="460"/>
        <end position="473"/>
    </location>
</feature>
<organism evidence="2 3">
    <name type="scientific">Rhodofomes roseus</name>
    <dbReference type="NCBI Taxonomy" id="34475"/>
    <lineage>
        <taxon>Eukaryota</taxon>
        <taxon>Fungi</taxon>
        <taxon>Dikarya</taxon>
        <taxon>Basidiomycota</taxon>
        <taxon>Agaricomycotina</taxon>
        <taxon>Agaricomycetes</taxon>
        <taxon>Polyporales</taxon>
        <taxon>Rhodofomes</taxon>
    </lineage>
</organism>
<feature type="compositionally biased region" description="Low complexity" evidence="1">
    <location>
        <begin position="302"/>
        <end position="314"/>
    </location>
</feature>
<evidence type="ECO:0000313" key="3">
    <source>
        <dbReference type="Proteomes" id="UP000298390"/>
    </source>
</evidence>
<accession>A0A4Y9YX79</accession>
<comment type="caution">
    <text evidence="2">The sequence shown here is derived from an EMBL/GenBank/DDBJ whole genome shotgun (WGS) entry which is preliminary data.</text>
</comment>
<name>A0A4Y9YX79_9APHY</name>
<feature type="region of interest" description="Disordered" evidence="1">
    <location>
        <begin position="445"/>
        <end position="482"/>
    </location>
</feature>
<reference evidence="2 3" key="1">
    <citation type="submission" date="2019-01" db="EMBL/GenBank/DDBJ databases">
        <title>Genome sequencing of the rare red list fungi Fomitopsis rosea.</title>
        <authorList>
            <person name="Buettner E."/>
            <person name="Kellner H."/>
        </authorList>
    </citation>
    <scope>NUCLEOTIDE SEQUENCE [LARGE SCALE GENOMIC DNA]</scope>
    <source>
        <strain evidence="2 3">DSM 105464</strain>
    </source>
</reference>
<evidence type="ECO:0000256" key="1">
    <source>
        <dbReference type="SAM" id="MobiDB-lite"/>
    </source>
</evidence>
<dbReference type="Proteomes" id="UP000298390">
    <property type="component" value="Unassembled WGS sequence"/>
</dbReference>
<dbReference type="AlphaFoldDB" id="A0A4Y9YX79"/>
<proteinExistence type="predicted"/>